<sequence>MFDKELNVAKMESEQIRKFEQPLVYYLTRQKNDALKEICRFFGIKGYSGKNKETMAAMISDFVFKDNEAADKMFHEMSVEEYNVFNHLLISDHFAEEFKGDIAPHHLIFTENGYAFMPTDVKDYLRAYVVERSSAEGQDDEVKALVSAVNLYGYFSLEHYRAVLKKYLNIEMSLEELKSELSGVATLKDGYILNPLMSEGMFNGANVDPERTYFLPETWEEFEKYFAFEYHPTTEELTTLLTYLEDYLTSPVRRKDLEDTLIVTMKMLDHPKHLMNIIADLVEDGVLTSVPQQPTELYLIAAFKTIRNWHLGGHQMMEVAAAETEKRQVQPAEKRVINKQVRKKTKKRRKNMNVSRFKK</sequence>
<comment type="caution">
    <text evidence="2">The sequence shown here is derived from an EMBL/GenBank/DDBJ whole genome shotgun (WGS) entry which is preliminary data.</text>
</comment>
<name>A0A4R6BUQ3_9STAP</name>
<reference evidence="2 3" key="1">
    <citation type="submission" date="2019-01" db="EMBL/GenBank/DDBJ databases">
        <title>Draft genome sequences of the type strains of six Macrococcus species.</title>
        <authorList>
            <person name="Mazhar S."/>
            <person name="Altermann E."/>
            <person name="Hill C."/>
            <person name="Mcauliffe O."/>
        </authorList>
    </citation>
    <scope>NUCLEOTIDE SEQUENCE [LARGE SCALE GENOMIC DNA]</scope>
    <source>
        <strain evidence="2 3">CCM4815</strain>
    </source>
</reference>
<dbReference type="RefSeq" id="WP_133443611.1">
    <property type="nucleotide sequence ID" value="NZ_SCWB01000007.1"/>
</dbReference>
<evidence type="ECO:0000313" key="3">
    <source>
        <dbReference type="Proteomes" id="UP000294802"/>
    </source>
</evidence>
<accession>A0A4R6BUQ3</accession>
<evidence type="ECO:0000256" key="1">
    <source>
        <dbReference type="SAM" id="MobiDB-lite"/>
    </source>
</evidence>
<feature type="compositionally biased region" description="Basic residues" evidence="1">
    <location>
        <begin position="340"/>
        <end position="359"/>
    </location>
</feature>
<dbReference type="AlphaFoldDB" id="A0A4R6BUQ3"/>
<proteinExistence type="predicted"/>
<gene>
    <name evidence="2" type="ORF">ERX29_05040</name>
</gene>
<protein>
    <submittedName>
        <fullName evidence="2">Uncharacterized protein</fullName>
    </submittedName>
</protein>
<keyword evidence="3" id="KW-1185">Reference proteome</keyword>
<dbReference type="Proteomes" id="UP000294802">
    <property type="component" value="Unassembled WGS sequence"/>
</dbReference>
<organism evidence="2 3">
    <name type="scientific">Macrococcus lamae</name>
    <dbReference type="NCBI Taxonomy" id="198484"/>
    <lineage>
        <taxon>Bacteria</taxon>
        <taxon>Bacillati</taxon>
        <taxon>Bacillota</taxon>
        <taxon>Bacilli</taxon>
        <taxon>Bacillales</taxon>
        <taxon>Staphylococcaceae</taxon>
        <taxon>Macrococcus</taxon>
    </lineage>
</organism>
<dbReference type="EMBL" id="SCWB01000007">
    <property type="protein sequence ID" value="TDM11961.1"/>
    <property type="molecule type" value="Genomic_DNA"/>
</dbReference>
<feature type="region of interest" description="Disordered" evidence="1">
    <location>
        <begin position="339"/>
        <end position="359"/>
    </location>
</feature>
<dbReference type="OrthoDB" id="2416978at2"/>
<evidence type="ECO:0000313" key="2">
    <source>
        <dbReference type="EMBL" id="TDM11961.1"/>
    </source>
</evidence>